<accession>A0A4V6EPS1</accession>
<reference evidence="7 8" key="1">
    <citation type="submission" date="2020-09" db="EMBL/GenBank/DDBJ databases">
        <title>Characterization and genome sequencing of Ruminiclostridium sp. nov. MA18.</title>
        <authorList>
            <person name="Rettenmaier R."/>
            <person name="Kowollik M.-L."/>
            <person name="Liebl W."/>
            <person name="Zverlov V."/>
        </authorList>
    </citation>
    <scope>NUCLEOTIDE SEQUENCE [LARGE SCALE GENOMIC DNA]</scope>
    <source>
        <strain evidence="7 8">MA18</strain>
    </source>
</reference>
<dbReference type="Proteomes" id="UP000306409">
    <property type="component" value="Chromosome"/>
</dbReference>
<evidence type="ECO:0000256" key="3">
    <source>
        <dbReference type="ARBA" id="ARBA00022692"/>
    </source>
</evidence>
<evidence type="ECO:0000313" key="7">
    <source>
        <dbReference type="EMBL" id="QNU67075.1"/>
    </source>
</evidence>
<dbReference type="KEGG" id="rher:EHE19_000500"/>
<keyword evidence="2" id="KW-1003">Cell membrane</keyword>
<proteinExistence type="predicted"/>
<evidence type="ECO:0000256" key="1">
    <source>
        <dbReference type="ARBA" id="ARBA00004651"/>
    </source>
</evidence>
<dbReference type="AlphaFoldDB" id="A0A4V6EPS1"/>
<keyword evidence="4" id="KW-1133">Transmembrane helix</keyword>
<evidence type="ECO:0000313" key="8">
    <source>
        <dbReference type="Proteomes" id="UP000306409"/>
    </source>
</evidence>
<dbReference type="GO" id="GO:0005886">
    <property type="term" value="C:plasma membrane"/>
    <property type="evidence" value="ECO:0007669"/>
    <property type="project" value="UniProtKB-SubCell"/>
</dbReference>
<gene>
    <name evidence="7" type="ORF">EHE19_000500</name>
</gene>
<keyword evidence="3" id="KW-0812">Transmembrane</keyword>
<protein>
    <submittedName>
        <fullName evidence="7">PLDc N-terminal domain-containing protein</fullName>
    </submittedName>
</protein>
<dbReference type="InterPro" id="IPR027379">
    <property type="entry name" value="CLS_N"/>
</dbReference>
<evidence type="ECO:0000259" key="6">
    <source>
        <dbReference type="Pfam" id="PF13396"/>
    </source>
</evidence>
<evidence type="ECO:0000256" key="4">
    <source>
        <dbReference type="ARBA" id="ARBA00022989"/>
    </source>
</evidence>
<keyword evidence="5" id="KW-0472">Membrane</keyword>
<evidence type="ECO:0000256" key="2">
    <source>
        <dbReference type="ARBA" id="ARBA00022475"/>
    </source>
</evidence>
<dbReference type="RefSeq" id="WP_137697141.1">
    <property type="nucleotide sequence ID" value="NZ_CP061336.1"/>
</dbReference>
<name>A0A4V6EPS1_9FIRM</name>
<feature type="domain" description="Cardiolipin synthase N-terminal" evidence="6">
    <location>
        <begin position="17"/>
        <end position="60"/>
    </location>
</feature>
<dbReference type="Pfam" id="PF13396">
    <property type="entry name" value="PLDc_N"/>
    <property type="match status" value="1"/>
</dbReference>
<dbReference type="EMBL" id="CP061336">
    <property type="protein sequence ID" value="QNU67075.1"/>
    <property type="molecule type" value="Genomic_DNA"/>
</dbReference>
<evidence type="ECO:0000256" key="5">
    <source>
        <dbReference type="ARBA" id="ARBA00023136"/>
    </source>
</evidence>
<organism evidence="7 8">
    <name type="scientific">Ruminiclostridium herbifermentans</name>
    <dbReference type="NCBI Taxonomy" id="2488810"/>
    <lineage>
        <taxon>Bacteria</taxon>
        <taxon>Bacillati</taxon>
        <taxon>Bacillota</taxon>
        <taxon>Clostridia</taxon>
        <taxon>Eubacteriales</taxon>
        <taxon>Oscillospiraceae</taxon>
        <taxon>Ruminiclostridium</taxon>
    </lineage>
</organism>
<keyword evidence="8" id="KW-1185">Reference proteome</keyword>
<dbReference type="OrthoDB" id="3243324at2"/>
<sequence length="65" mass="7704">MPFDIKLVIPYLVVEIILKIFALVDLYKCDIQRLRLGKKFIWVLIILFINIFGPIGYFIFAKKND</sequence>
<comment type="subcellular location">
    <subcellularLocation>
        <location evidence="1">Cell membrane</location>
        <topology evidence="1">Multi-pass membrane protein</topology>
    </subcellularLocation>
</comment>